<gene>
    <name evidence="2" type="ORF">SHERM_11555</name>
</gene>
<proteinExistence type="predicted"/>
<organism evidence="2 3">
    <name type="scientific">Striga hermonthica</name>
    <name type="common">Purple witchweed</name>
    <name type="synonym">Buchnera hermonthica</name>
    <dbReference type="NCBI Taxonomy" id="68872"/>
    <lineage>
        <taxon>Eukaryota</taxon>
        <taxon>Viridiplantae</taxon>
        <taxon>Streptophyta</taxon>
        <taxon>Embryophyta</taxon>
        <taxon>Tracheophyta</taxon>
        <taxon>Spermatophyta</taxon>
        <taxon>Magnoliopsida</taxon>
        <taxon>eudicotyledons</taxon>
        <taxon>Gunneridae</taxon>
        <taxon>Pentapetalae</taxon>
        <taxon>asterids</taxon>
        <taxon>lamiids</taxon>
        <taxon>Lamiales</taxon>
        <taxon>Orobanchaceae</taxon>
        <taxon>Buchnereae</taxon>
        <taxon>Striga</taxon>
    </lineage>
</organism>
<dbReference type="PROSITE" id="PS50181">
    <property type="entry name" value="FBOX"/>
    <property type="match status" value="1"/>
</dbReference>
<dbReference type="InterPro" id="IPR036047">
    <property type="entry name" value="F-box-like_dom_sf"/>
</dbReference>
<dbReference type="AlphaFoldDB" id="A0A9N7R3L0"/>
<dbReference type="InterPro" id="IPR001810">
    <property type="entry name" value="F-box_dom"/>
</dbReference>
<dbReference type="SMART" id="SM00256">
    <property type="entry name" value="FBOX"/>
    <property type="match status" value="1"/>
</dbReference>
<evidence type="ECO:0000313" key="3">
    <source>
        <dbReference type="Proteomes" id="UP001153555"/>
    </source>
</evidence>
<feature type="domain" description="F-box" evidence="1">
    <location>
        <begin position="22"/>
        <end position="69"/>
    </location>
</feature>
<dbReference type="SUPFAM" id="SSF81383">
    <property type="entry name" value="F-box domain"/>
    <property type="match status" value="1"/>
</dbReference>
<comment type="caution">
    <text evidence="2">The sequence shown here is derived from an EMBL/GenBank/DDBJ whole genome shotgun (WGS) entry which is preliminary data.</text>
</comment>
<sequence length="243" mass="27895">MAEFPLSVSRQPPDEVEAQAQINPLISLPDDVLFKILLNLCAEDIYRAGLVCRSLYYRTIRSDKFIKLHLRQNEYGLFFRFSSTRNGQHSSPRPIFVSMKQGRVTVSDYNNYTDKFRYILKNSCNGLFPDYKFWEPLAELHLSNPLTRRALRLPPPPKNAMSTFICVGYAEASKAYKVVLAYSDDGGRNAHMRWAVLTVGIDRSWRNLATEHLRETPLIYFPVVTEGFLHWTPCGNIDVGTLV</sequence>
<dbReference type="EMBL" id="CACSLK010003813">
    <property type="protein sequence ID" value="CAA0809550.1"/>
    <property type="molecule type" value="Genomic_DNA"/>
</dbReference>
<protein>
    <recommendedName>
        <fullName evidence="1">F-box domain-containing protein</fullName>
    </recommendedName>
</protein>
<evidence type="ECO:0000259" key="1">
    <source>
        <dbReference type="PROSITE" id="PS50181"/>
    </source>
</evidence>
<reference evidence="2" key="1">
    <citation type="submission" date="2019-12" db="EMBL/GenBank/DDBJ databases">
        <authorList>
            <person name="Scholes J."/>
        </authorList>
    </citation>
    <scope>NUCLEOTIDE SEQUENCE</scope>
</reference>
<dbReference type="Pfam" id="PF12937">
    <property type="entry name" value="F-box-like"/>
    <property type="match status" value="1"/>
</dbReference>
<dbReference type="CDD" id="cd09917">
    <property type="entry name" value="F-box_SF"/>
    <property type="match status" value="1"/>
</dbReference>
<dbReference type="OrthoDB" id="1271311at2759"/>
<evidence type="ECO:0000313" key="2">
    <source>
        <dbReference type="EMBL" id="CAA0809550.1"/>
    </source>
</evidence>
<dbReference type="PANTHER" id="PTHR31672">
    <property type="entry name" value="BNACNNG10540D PROTEIN"/>
    <property type="match status" value="1"/>
</dbReference>
<keyword evidence="3" id="KW-1185">Reference proteome</keyword>
<dbReference type="Proteomes" id="UP001153555">
    <property type="component" value="Unassembled WGS sequence"/>
</dbReference>
<name>A0A9N7R3L0_STRHE</name>
<dbReference type="InterPro" id="IPR050796">
    <property type="entry name" value="SCF_F-box_component"/>
</dbReference>
<dbReference type="InterPro" id="IPR013187">
    <property type="entry name" value="F-box-assoc_dom_typ3"/>
</dbReference>
<dbReference type="Pfam" id="PF08268">
    <property type="entry name" value="FBA_3"/>
    <property type="match status" value="1"/>
</dbReference>
<dbReference type="Gene3D" id="1.20.1280.50">
    <property type="match status" value="1"/>
</dbReference>
<accession>A0A9N7R3L0</accession>